<keyword evidence="3" id="KW-1185">Reference proteome</keyword>
<protein>
    <submittedName>
        <fullName evidence="2">Uncharacterized protein</fullName>
    </submittedName>
</protein>
<dbReference type="EMBL" id="CAKOFQ010007102">
    <property type="protein sequence ID" value="CAH1990942.1"/>
    <property type="molecule type" value="Genomic_DNA"/>
</dbReference>
<sequence length="118" mass="13377">MYRTEQAVGMNFSIKNLSRSMNIEIDAGNQVTDRDESLAKIEIAVLALIFIVMVIGNSTVLLALWIRKSCSDAKFSQTATLTQHNRKKGILKHINKIITYKKIQFISMTTLTARDKCR</sequence>
<reference evidence="2" key="1">
    <citation type="submission" date="2022-03" db="EMBL/GenBank/DDBJ databases">
        <authorList>
            <person name="Sayadi A."/>
        </authorList>
    </citation>
    <scope>NUCLEOTIDE SEQUENCE</scope>
</reference>
<name>A0A9P0PNI7_ACAOB</name>
<dbReference type="Proteomes" id="UP001152888">
    <property type="component" value="Unassembled WGS sequence"/>
</dbReference>
<accession>A0A9P0PNI7</accession>
<feature type="transmembrane region" description="Helical" evidence="1">
    <location>
        <begin position="43"/>
        <end position="66"/>
    </location>
</feature>
<organism evidence="2 3">
    <name type="scientific">Acanthoscelides obtectus</name>
    <name type="common">Bean weevil</name>
    <name type="synonym">Bruchus obtectus</name>
    <dbReference type="NCBI Taxonomy" id="200917"/>
    <lineage>
        <taxon>Eukaryota</taxon>
        <taxon>Metazoa</taxon>
        <taxon>Ecdysozoa</taxon>
        <taxon>Arthropoda</taxon>
        <taxon>Hexapoda</taxon>
        <taxon>Insecta</taxon>
        <taxon>Pterygota</taxon>
        <taxon>Neoptera</taxon>
        <taxon>Endopterygota</taxon>
        <taxon>Coleoptera</taxon>
        <taxon>Polyphaga</taxon>
        <taxon>Cucujiformia</taxon>
        <taxon>Chrysomeloidea</taxon>
        <taxon>Chrysomelidae</taxon>
        <taxon>Bruchinae</taxon>
        <taxon>Bruchini</taxon>
        <taxon>Acanthoscelides</taxon>
    </lineage>
</organism>
<evidence type="ECO:0000313" key="2">
    <source>
        <dbReference type="EMBL" id="CAH1990942.1"/>
    </source>
</evidence>
<keyword evidence="1" id="KW-0812">Transmembrane</keyword>
<dbReference type="AlphaFoldDB" id="A0A9P0PNI7"/>
<evidence type="ECO:0000313" key="3">
    <source>
        <dbReference type="Proteomes" id="UP001152888"/>
    </source>
</evidence>
<comment type="caution">
    <text evidence="2">The sequence shown here is derived from an EMBL/GenBank/DDBJ whole genome shotgun (WGS) entry which is preliminary data.</text>
</comment>
<proteinExistence type="predicted"/>
<keyword evidence="1" id="KW-0472">Membrane</keyword>
<dbReference type="OrthoDB" id="6435638at2759"/>
<gene>
    <name evidence="2" type="ORF">ACAOBT_LOCUS19970</name>
</gene>
<evidence type="ECO:0000256" key="1">
    <source>
        <dbReference type="SAM" id="Phobius"/>
    </source>
</evidence>
<keyword evidence="1" id="KW-1133">Transmembrane helix</keyword>